<accession>A0ABN9Q8N2</accession>
<gene>
    <name evidence="2" type="ORF">PCOR1329_LOCUS8061</name>
</gene>
<dbReference type="Gene3D" id="3.40.50.1000">
    <property type="entry name" value="HAD superfamily/HAD-like"/>
    <property type="match status" value="1"/>
</dbReference>
<evidence type="ECO:0000256" key="1">
    <source>
        <dbReference type="RuleBase" id="RU361118"/>
    </source>
</evidence>
<keyword evidence="1" id="KW-0413">Isomerase</keyword>
<evidence type="ECO:0000313" key="3">
    <source>
        <dbReference type="Proteomes" id="UP001189429"/>
    </source>
</evidence>
<comment type="catalytic activity">
    <reaction evidence="1">
        <text>alpha-D-mannose 1-phosphate = D-mannose 6-phosphate</text>
        <dbReference type="Rhea" id="RHEA:11140"/>
        <dbReference type="ChEBI" id="CHEBI:58409"/>
        <dbReference type="ChEBI" id="CHEBI:58735"/>
        <dbReference type="EC" id="5.4.2.8"/>
    </reaction>
</comment>
<proteinExistence type="inferred from homology"/>
<dbReference type="EC" id="5.4.2.8" evidence="1"/>
<organism evidence="2 3">
    <name type="scientific">Prorocentrum cordatum</name>
    <dbReference type="NCBI Taxonomy" id="2364126"/>
    <lineage>
        <taxon>Eukaryota</taxon>
        <taxon>Sar</taxon>
        <taxon>Alveolata</taxon>
        <taxon>Dinophyceae</taxon>
        <taxon>Prorocentrales</taxon>
        <taxon>Prorocentraceae</taxon>
        <taxon>Prorocentrum</taxon>
    </lineage>
</organism>
<feature type="non-terminal residue" evidence="2">
    <location>
        <position position="1"/>
    </location>
</feature>
<dbReference type="InterPro" id="IPR005002">
    <property type="entry name" value="PMM"/>
</dbReference>
<dbReference type="Proteomes" id="UP001189429">
    <property type="component" value="Unassembled WGS sequence"/>
</dbReference>
<comment type="subcellular location">
    <subcellularLocation>
        <location evidence="1">Cytoplasm</location>
    </subcellularLocation>
</comment>
<dbReference type="InterPro" id="IPR036412">
    <property type="entry name" value="HAD-like_sf"/>
</dbReference>
<sequence length="239" mass="26341">VLFDVDGTLAVPAQKASDEMIALLGRLRQVYAVGIVGAGDFQKQQGQLGGFDLRERLDFCFSENGVHAFRGTEQIHCKSFADHLGEKRWQKFREELDKLLASERAEAERLLKVASPEASLDGRGTFLEIRQCTINICPIQQTPKQHMRRSDRARADVLGRCWHASSTPRIPVSEQSCATTSAFRRSGAPAELLDGRPPPPPERTSALCLVPAPGARRGRCRGRCRGRRQGCGNGSFSPT</sequence>
<evidence type="ECO:0000313" key="2">
    <source>
        <dbReference type="EMBL" id="CAK0799699.1"/>
    </source>
</evidence>
<dbReference type="EMBL" id="CAUYUJ010002211">
    <property type="protein sequence ID" value="CAK0799699.1"/>
    <property type="molecule type" value="Genomic_DNA"/>
</dbReference>
<comment type="caution">
    <text evidence="2">The sequence shown here is derived from an EMBL/GenBank/DDBJ whole genome shotgun (WGS) entry which is preliminary data.</text>
</comment>
<comment type="pathway">
    <text evidence="1">Nucleotide-sugar biosynthesis; GDP-alpha-D-mannose biosynthesis; alpha-D-mannose 1-phosphate from D-fructose 6-phosphate: step 2/2.</text>
</comment>
<name>A0ABN9Q8N2_9DINO</name>
<reference evidence="2" key="1">
    <citation type="submission" date="2023-10" db="EMBL/GenBank/DDBJ databases">
        <authorList>
            <person name="Chen Y."/>
            <person name="Shah S."/>
            <person name="Dougan E. K."/>
            <person name="Thang M."/>
            <person name="Chan C."/>
        </authorList>
    </citation>
    <scope>NUCLEOTIDE SEQUENCE [LARGE SCALE GENOMIC DNA]</scope>
</reference>
<keyword evidence="3" id="KW-1185">Reference proteome</keyword>
<comment type="similarity">
    <text evidence="1">Belongs to the eukaryotic PMM family.</text>
</comment>
<dbReference type="InterPro" id="IPR023214">
    <property type="entry name" value="HAD_sf"/>
</dbReference>
<protein>
    <recommendedName>
        <fullName evidence="1">Phosphomannomutase</fullName>
        <ecNumber evidence="1">5.4.2.8</ecNumber>
    </recommendedName>
</protein>
<dbReference type="PANTHER" id="PTHR10466">
    <property type="entry name" value="PHOSPHOMANNOMUTASE"/>
    <property type="match status" value="1"/>
</dbReference>
<dbReference type="PANTHER" id="PTHR10466:SF0">
    <property type="entry name" value="PHOSPHOMANNOMUTASE"/>
    <property type="match status" value="1"/>
</dbReference>
<dbReference type="SUPFAM" id="SSF56784">
    <property type="entry name" value="HAD-like"/>
    <property type="match status" value="1"/>
</dbReference>
<comment type="subunit">
    <text evidence="1">Homodimer.</text>
</comment>
<keyword evidence="1" id="KW-0963">Cytoplasm</keyword>
<comment type="function">
    <text evidence="1">Involved in the synthesis of the GDP-mannose and dolichol-phosphate-mannose required for a number of critical mannosyl transfer reactions.</text>
</comment>
<dbReference type="Pfam" id="PF03332">
    <property type="entry name" value="PMM"/>
    <property type="match status" value="1"/>
</dbReference>